<comment type="pathway">
    <text evidence="3">Nitrogen metabolism; (S)-allantoin degradation; (S)-ureidoglycolate from allantoate (aminidohydrolase route): step 1/1.</text>
</comment>
<feature type="domain" description="Oxo-4-hydroxy-4-carboxy-5-ureidoimidazoline decarboxylase" evidence="5">
    <location>
        <begin position="332"/>
        <end position="475"/>
    </location>
</feature>
<organism evidence="6 7">
    <name type="scientific">Actinomycetospora corticicola</name>
    <dbReference type="NCBI Taxonomy" id="663602"/>
    <lineage>
        <taxon>Bacteria</taxon>
        <taxon>Bacillati</taxon>
        <taxon>Actinomycetota</taxon>
        <taxon>Actinomycetes</taxon>
        <taxon>Pseudonocardiales</taxon>
        <taxon>Pseudonocardiaceae</taxon>
        <taxon>Actinomycetospora</taxon>
    </lineage>
</organism>
<dbReference type="InterPro" id="IPR015908">
    <property type="entry name" value="Allantoicase_dom"/>
</dbReference>
<reference evidence="6 7" key="1">
    <citation type="submission" date="2020-07" db="EMBL/GenBank/DDBJ databases">
        <title>Sequencing the genomes of 1000 actinobacteria strains.</title>
        <authorList>
            <person name="Klenk H.-P."/>
        </authorList>
    </citation>
    <scope>NUCLEOTIDE SEQUENCE [LARGE SCALE GENOMIC DNA]</scope>
    <source>
        <strain evidence="6 7">DSM 45772</strain>
    </source>
</reference>
<dbReference type="NCBIfam" id="TIGR02961">
    <property type="entry name" value="allantoicase"/>
    <property type="match status" value="1"/>
</dbReference>
<dbReference type="Proteomes" id="UP000535890">
    <property type="component" value="Unassembled WGS sequence"/>
</dbReference>
<dbReference type="Gene3D" id="2.60.120.260">
    <property type="entry name" value="Galactose-binding domain-like"/>
    <property type="match status" value="2"/>
</dbReference>
<dbReference type="HAMAP" id="MF_00813">
    <property type="entry name" value="Allantoicase"/>
    <property type="match status" value="1"/>
</dbReference>
<evidence type="ECO:0000256" key="3">
    <source>
        <dbReference type="HAMAP-Rule" id="MF_00813"/>
    </source>
</evidence>
<dbReference type="Pfam" id="PF03561">
    <property type="entry name" value="Allantoicase"/>
    <property type="match status" value="2"/>
</dbReference>
<keyword evidence="2 3" id="KW-0659">Purine metabolism</keyword>
<dbReference type="RefSeq" id="WP_179795180.1">
    <property type="nucleotide sequence ID" value="NZ_BAABHP010000025.1"/>
</dbReference>
<protein>
    <recommendedName>
        <fullName evidence="3">Probable allantoicase</fullName>
        <ecNumber evidence="3">3.5.3.4</ecNumber>
    </recommendedName>
    <alternativeName>
        <fullName evidence="3">Allantoate amidinohydrolase</fullName>
    </alternativeName>
</protein>
<dbReference type="InterPro" id="IPR008979">
    <property type="entry name" value="Galactose-bd-like_sf"/>
</dbReference>
<evidence type="ECO:0000256" key="2">
    <source>
        <dbReference type="ARBA" id="ARBA00022631"/>
    </source>
</evidence>
<keyword evidence="7" id="KW-1185">Reference proteome</keyword>
<dbReference type="InterPro" id="IPR018020">
    <property type="entry name" value="OHCU_decarboxylase"/>
</dbReference>
<gene>
    <name evidence="3" type="primary">alc</name>
    <name evidence="6" type="ORF">BJ983_003714</name>
</gene>
<evidence type="ECO:0000313" key="7">
    <source>
        <dbReference type="Proteomes" id="UP000535890"/>
    </source>
</evidence>
<evidence type="ECO:0000259" key="5">
    <source>
        <dbReference type="Pfam" id="PF09349"/>
    </source>
</evidence>
<dbReference type="InterPro" id="IPR017595">
    <property type="entry name" value="OHCU_decarboxylase-2"/>
</dbReference>
<dbReference type="PANTHER" id="PTHR12045:SF3">
    <property type="entry name" value="INACTIVE ALLANTOICASE-RELATED"/>
    <property type="match status" value="1"/>
</dbReference>
<proteinExistence type="inferred from homology"/>
<dbReference type="GO" id="GO:0004037">
    <property type="term" value="F:allantoicase activity"/>
    <property type="evidence" value="ECO:0007669"/>
    <property type="project" value="UniProtKB-UniRule"/>
</dbReference>
<dbReference type="GO" id="GO:0006144">
    <property type="term" value="P:purine nucleobase metabolic process"/>
    <property type="evidence" value="ECO:0007669"/>
    <property type="project" value="UniProtKB-KW"/>
</dbReference>
<keyword evidence="3" id="KW-0378">Hydrolase</keyword>
<accession>A0A7Y9J6Q4</accession>
<comment type="similarity">
    <text evidence="1 3">Belongs to the allantoicase family.</text>
</comment>
<dbReference type="Gene3D" id="1.10.3330.10">
    <property type="entry name" value="Oxo-4-hydroxy-4-carboxy-5-ureidoimidazoline decarboxylase"/>
    <property type="match status" value="1"/>
</dbReference>
<dbReference type="AlphaFoldDB" id="A0A7Y9J6Q4"/>
<dbReference type="SUPFAM" id="SSF158694">
    <property type="entry name" value="UraD-Like"/>
    <property type="match status" value="1"/>
</dbReference>
<dbReference type="InterPro" id="IPR036778">
    <property type="entry name" value="OHCU_decarboxylase_sf"/>
</dbReference>
<dbReference type="EMBL" id="JACCBN010000001">
    <property type="protein sequence ID" value="NYD37612.1"/>
    <property type="molecule type" value="Genomic_DNA"/>
</dbReference>
<evidence type="ECO:0000259" key="4">
    <source>
        <dbReference type="Pfam" id="PF03561"/>
    </source>
</evidence>
<dbReference type="PANTHER" id="PTHR12045">
    <property type="entry name" value="ALLANTOICASE"/>
    <property type="match status" value="1"/>
</dbReference>
<dbReference type="NCBIfam" id="NF010372">
    <property type="entry name" value="PRK13798.1"/>
    <property type="match status" value="1"/>
</dbReference>
<evidence type="ECO:0000313" key="6">
    <source>
        <dbReference type="EMBL" id="NYD37612.1"/>
    </source>
</evidence>
<comment type="caution">
    <text evidence="6">The sequence shown here is derived from an EMBL/GenBank/DDBJ whole genome shotgun (WGS) entry which is preliminary data.</text>
</comment>
<dbReference type="InterPro" id="IPR005164">
    <property type="entry name" value="Allantoicase"/>
</dbReference>
<dbReference type="SUPFAM" id="SSF49785">
    <property type="entry name" value="Galactose-binding domain-like"/>
    <property type="match status" value="2"/>
</dbReference>
<comment type="catalytic activity">
    <reaction evidence="3">
        <text>allantoate + H2O = (S)-ureidoglycolate + urea</text>
        <dbReference type="Rhea" id="RHEA:11016"/>
        <dbReference type="ChEBI" id="CHEBI:15377"/>
        <dbReference type="ChEBI" id="CHEBI:16199"/>
        <dbReference type="ChEBI" id="CHEBI:17536"/>
        <dbReference type="ChEBI" id="CHEBI:57296"/>
        <dbReference type="EC" id="3.5.3.4"/>
    </reaction>
</comment>
<evidence type="ECO:0000256" key="1">
    <source>
        <dbReference type="ARBA" id="ARBA00009242"/>
    </source>
</evidence>
<dbReference type="Pfam" id="PF09349">
    <property type="entry name" value="OHCU_decarbox"/>
    <property type="match status" value="1"/>
</dbReference>
<feature type="domain" description="Allantoicase" evidence="4">
    <location>
        <begin position="185"/>
        <end position="317"/>
    </location>
</feature>
<dbReference type="NCBIfam" id="TIGR03180">
    <property type="entry name" value="UraD_2"/>
    <property type="match status" value="1"/>
</dbReference>
<dbReference type="EC" id="3.5.3.4" evidence="3"/>
<sequence length="480" mass="50712">MTDLVDLASRAVGGGVVAASDETFAEKENLVTAAAPTHAAHTFGHKGQVYDGWETRRRRDDLGAAGDDWAVVRLGLPGIVHRVVVDTAFFDGNHPVAAEVDTCWLEGSRTPATVVAAPWERLCGTDLKGNTAHDVDAEVPRAATHVRLRIRPDGGVARLRVLGEVLPDVRRWRGIGVDLASLAAGGRVLDASNRHYSPPENLLLPRSAAHMGEGWETRRRRDGGFDWVDVGLGAAGHVHQAVVDTTHFVGNAPGTVRLVAVGADGEHELLGETPLQPDTEHWFGAAEGLDADLVVDRVRVEVRPDGGFARLRLLGRPTAEATAAAGLRRFDAVPAAVAEAVLLGCCAAPGWSAAVAAGRPYGTPDALVAAATERVLALDDAELAAALAGHARIGAPQDRTGSREQAGVADPDRAALAEGNRAYEERFGHVYLVRAAGRSGAEMLALLRERLTHDAATEAGVVRAQLAEITALRLRALWTP</sequence>
<feature type="domain" description="Allantoicase" evidence="4">
    <location>
        <begin position="13"/>
        <end position="165"/>
    </location>
</feature>
<dbReference type="UniPathway" id="UPA00395">
    <property type="reaction ID" value="UER00654"/>
</dbReference>
<dbReference type="GO" id="GO:0000256">
    <property type="term" value="P:allantoin catabolic process"/>
    <property type="evidence" value="ECO:0007669"/>
    <property type="project" value="UniProtKB-UniRule"/>
</dbReference>
<name>A0A7Y9J6Q4_9PSEU</name>